<evidence type="ECO:0000313" key="2">
    <source>
        <dbReference type="Proteomes" id="UP001280156"/>
    </source>
</evidence>
<keyword evidence="2" id="KW-1185">Reference proteome</keyword>
<dbReference type="Proteomes" id="UP001280156">
    <property type="component" value="Unassembled WGS sequence"/>
</dbReference>
<organism evidence="1 2">
    <name type="scientific">Mesorhizobium humile</name>
    <dbReference type="NCBI Taxonomy" id="3072313"/>
    <lineage>
        <taxon>Bacteria</taxon>
        <taxon>Pseudomonadati</taxon>
        <taxon>Pseudomonadota</taxon>
        <taxon>Alphaproteobacteria</taxon>
        <taxon>Hyphomicrobiales</taxon>
        <taxon>Phyllobacteriaceae</taxon>
        <taxon>Mesorhizobium</taxon>
    </lineage>
</organism>
<dbReference type="RefSeq" id="WP_320293574.1">
    <property type="nucleotide sequence ID" value="NZ_JAVIIU010000001.1"/>
</dbReference>
<proteinExistence type="predicted"/>
<name>A0ABU4YLX9_9HYPH</name>
<gene>
    <name evidence="1" type="ORF">RFM52_22705</name>
</gene>
<reference evidence="1 2" key="1">
    <citation type="submission" date="2023-08" db="EMBL/GenBank/DDBJ databases">
        <title>Implementing the SeqCode for naming new Mesorhizobium species isolated from Vachellia karroo root nodules.</title>
        <authorList>
            <person name="Van Lill M."/>
        </authorList>
    </citation>
    <scope>NUCLEOTIDE SEQUENCE [LARGE SCALE GENOMIC DNA]</scope>
    <source>
        <strain evidence="1 2">VK2B</strain>
    </source>
</reference>
<dbReference type="EMBL" id="JAVIIV010000016">
    <property type="protein sequence ID" value="MDX8487993.1"/>
    <property type="molecule type" value="Genomic_DNA"/>
</dbReference>
<comment type="caution">
    <text evidence="1">The sequence shown here is derived from an EMBL/GenBank/DDBJ whole genome shotgun (WGS) entry which is preliminary data.</text>
</comment>
<accession>A0ABU4YLX9</accession>
<evidence type="ECO:0000313" key="1">
    <source>
        <dbReference type="EMBL" id="MDX8487993.1"/>
    </source>
</evidence>
<sequence>MDDELAMLARIHKTLCEERGILLDSTRGQKLAAHLFKLFLNGLTEEDEILYAARNRGPLVLPPGQGIEHSLAG</sequence>
<protein>
    <submittedName>
        <fullName evidence="1">Uncharacterized protein</fullName>
    </submittedName>
</protein>